<dbReference type="GO" id="GO:0008174">
    <property type="term" value="F:mRNA methyltransferase activity"/>
    <property type="evidence" value="ECO:0007669"/>
    <property type="project" value="UniProtKB-UniRule"/>
</dbReference>
<dbReference type="GO" id="GO:0039694">
    <property type="term" value="P:viral RNA genome replication"/>
    <property type="evidence" value="ECO:0007669"/>
    <property type="project" value="InterPro"/>
</dbReference>
<dbReference type="GO" id="GO:0016787">
    <property type="term" value="F:hydrolase activity"/>
    <property type="evidence" value="ECO:0007669"/>
    <property type="project" value="UniProtKB-KW"/>
</dbReference>
<reference evidence="13" key="1">
    <citation type="submission" date="2022-11" db="EMBL/GenBank/DDBJ databases">
        <authorList>
            <person name="Mifsud CO J."/>
            <person name="Holmes C E."/>
            <person name="Gallagher V R."/>
            <person name="Geoghegan L J."/>
        </authorList>
    </citation>
    <scope>NUCLEOTIDE SEQUENCE</scope>
</reference>
<keyword evidence="3" id="KW-0548">Nucleotidyltransferase</keyword>
<keyword evidence="9" id="KW-1133">Transmembrane helix</keyword>
<keyword evidence="1" id="KW-0696">RNA-directed RNA polymerase</keyword>
<feature type="compositionally biased region" description="Pro residues" evidence="8">
    <location>
        <begin position="716"/>
        <end position="742"/>
    </location>
</feature>
<keyword evidence="9" id="KW-0472">Membrane</keyword>
<evidence type="ECO:0000313" key="13">
    <source>
        <dbReference type="EMBL" id="CAI5383964.1"/>
    </source>
</evidence>
<dbReference type="Pfam" id="PF00978">
    <property type="entry name" value="RdRP_2"/>
    <property type="match status" value="1"/>
</dbReference>
<dbReference type="PROSITE" id="PS50507">
    <property type="entry name" value="RDRP_SSRNA_POS"/>
    <property type="match status" value="1"/>
</dbReference>
<dbReference type="GO" id="GO:0006351">
    <property type="term" value="P:DNA-templated transcription"/>
    <property type="evidence" value="ECO:0007669"/>
    <property type="project" value="InterPro"/>
</dbReference>
<name>A0A9C7GX49_9VIRU</name>
<protein>
    <submittedName>
        <fullName evidence="13">Replication polyprotein</fullName>
    </submittedName>
</protein>
<evidence type="ECO:0000259" key="11">
    <source>
        <dbReference type="PROSITE" id="PS51657"/>
    </source>
</evidence>
<dbReference type="InterPro" id="IPR001788">
    <property type="entry name" value="RNA-dep_RNA_pol_alsuvir"/>
</dbReference>
<dbReference type="Gene3D" id="3.90.70.100">
    <property type="match status" value="1"/>
</dbReference>
<feature type="domain" description="Alphavirus-like MT" evidence="12">
    <location>
        <begin position="165"/>
        <end position="329"/>
    </location>
</feature>
<dbReference type="InterPro" id="IPR043502">
    <property type="entry name" value="DNA/RNA_pol_sf"/>
</dbReference>
<keyword evidence="4" id="KW-0547">Nucleotide-binding</keyword>
<keyword evidence="9" id="KW-0812">Transmembrane</keyword>
<evidence type="ECO:0000256" key="5">
    <source>
        <dbReference type="ARBA" id="ARBA00022801"/>
    </source>
</evidence>
<organism evidence="13">
    <name type="scientific">Aulacomnium heterostichum associated tymo-like virus</name>
    <dbReference type="NCBI Taxonomy" id="2933119"/>
    <lineage>
        <taxon>Viruses</taxon>
        <taxon>Riboviria</taxon>
        <taxon>Orthornavirae</taxon>
        <taxon>Kitrinoviricota</taxon>
        <taxon>Alsuviricetes</taxon>
        <taxon>Tymovirales</taxon>
    </lineage>
</organism>
<accession>A0A9C7GX49</accession>
<evidence type="ECO:0000256" key="2">
    <source>
        <dbReference type="ARBA" id="ARBA00022679"/>
    </source>
</evidence>
<sequence length="1858" mass="208812">MPRRVQRSRRAQLPPRGAYALLVRCRTLPMAREVLSILVNAAPKHAWGIRARGLKDGPWRKSGWARRYMELQLLDALHQDIRVLSPPRLAYPATSAQMRGGAMGLRSDPVEAARNDHSTTMSRDAMASTPVANYLKNMDEIKVISPYGYDKPAVNLLNRLGIPATTGMSGVHPHPINKAIENMLLLRTAPSNIKLETTVWWMKDFKFEELKRLNPKITTLGNARITPRDFPRYAGTPMIEKVNTPCLFVHDALHFVTPEWVLGLFKENPTLEELQGTVILPAEVLKRRPSFYPSVYKLEYHRTTFSYILENNPADRYTQPYNDWWLKHSHLTDGKLTVTLERTQNFLGHHYFVIRRGDMDVPNILGVNLPEMVLLPKIGLLPKPEAMRLVPKGIYERAIHHARHLKKVGKNDAIAKIRSYQHEPEYDWADPRCWEYCSQFVIGSALLTPPELDVEGEINLPEWVSALKAAVHNRSWTWGLILGVAGLLALGLSLGFGIGFASTLGHAHLISSWLGCIFGWTSAACFSVASLVLPSNGQASHFWFSCGFITSLITLATSMGLGIGFAVHLFHVEAGFWAGQALSWASALISTVAVCCDLPSALTPGQRETRRLFMMYPEQYVWSLELTHWKGKGKFEIRQQKVVDPDEPVDEFPEYVPAPDAPEATFSGGVREPFARTDSCSYSPSTAPSDEGPIITELPDEPRPERPVPRILPAELPTPTPTPPPVPTPEVPPPIPQSPPPLHPEDFPSCAAEDEAPGGQGSVPLYEIFGITDPVLVRPDGASFRVDAVSPRWNSSMELPSGQCLIDAIHRTTEIPRPQILATFTKLSALCVINPHTLQGGFADVHLTAIAYELNLDVTVLDSCHDYRFGVVGGRPVTIYHSPGHWSYSKPSRVRKQRGKTERAQPGQMFGRKNDAGSARFIQAIMDWRAEDGSCIPIDGFRSHVVNPMRAKPLISDLNAGTSGIVFGPDAKTKMRPDAIARWKNLVDAKTQFKADGRRVNVATIYGYPGCGKSWPIAQVLRGSNHNFRVAVPTVDLRTDWKRMCPMKESENWRFGTYENSLLKNSEIVIIDEISMMPNGYVDLLLSLDPTVKTVIILGDVTQNNRHETNPSATCSALIPESEYWRDFSRFYLGYTRRLSTAVAERLMVPTFNRSRGFVGHSHSFPSGHVTITALTGDAASMNKLGIKTFTYPGSQGSTFEGPVALALDKSGILKCCNGAIHVALTRSRAGVTLVSGGLSAQLQSAMAIHPLWRAFAQGGTPSNWQSVFREELSGFTILSRPFMPADRRLRGGKRQEVPEDADVLVEHNFPLGYIPSYRRVGHSGLVEELPIDERPLELKAQEEAPRVHWASHDIRNLFNTIYRLRPVDSDSRLKLYEGEPSQQFADGEPEGLNPDGDYPEQIAARHRTSDPTLLPLSIPKRLRFASPEANRKELLSQEWVGQALFISYCNLMGLDRNTPIPFDDALFHSCIQYNEWHSLHVKTKQTILANAYKSDPDWRWSFIRLFMKQQRKVNDGSINGDWKAGQTISNMQDQWLLFFGPVIRYLRKLEHEYCPSHIYLHGGRNNGDLDEFCRKWLTPGTYYANDYTAFDQSQRGEVLASEVLRLKHASIPQLFIDIYVVNKTGMVCFLGRLQVMRFSGEPATYDFNCGCNLSITNLQFPLDENRHIAVLISGDDGGIGDVLTERDCWAAIRDHLSLRAKPEYQENRMLFVGYICTPKGCIRDPIPMLCRLYLARDQGKLANVLASYATEASTGYMMADYVMQYLDDFELDCFFTLIRTFHLENVEGRLQFRRDSMVVFVALAERCKGKILAGRRVPGSDRRDLVALYWRFDPEERSGLEVLTKELARMNIFKWHQ</sequence>
<feature type="region of interest" description="Disordered" evidence="8">
    <location>
        <begin position="889"/>
        <end position="910"/>
    </location>
</feature>
<evidence type="ECO:0000256" key="9">
    <source>
        <dbReference type="SAM" id="Phobius"/>
    </source>
</evidence>
<keyword evidence="5" id="KW-0378">Hydrolase</keyword>
<dbReference type="PROSITE" id="PS51738">
    <property type="entry name" value="PEPTIDASE_C21"/>
    <property type="match status" value="1"/>
</dbReference>
<dbReference type="PROSITE" id="PS51743">
    <property type="entry name" value="ALPHAVIRUS_MT"/>
    <property type="match status" value="1"/>
</dbReference>
<evidence type="ECO:0000256" key="8">
    <source>
        <dbReference type="SAM" id="MobiDB-lite"/>
    </source>
</evidence>
<dbReference type="InterPro" id="IPR027351">
    <property type="entry name" value="(+)RNA_virus_helicase_core_dom"/>
</dbReference>
<dbReference type="GO" id="GO:0003723">
    <property type="term" value="F:RNA binding"/>
    <property type="evidence" value="ECO:0007669"/>
    <property type="project" value="InterPro"/>
</dbReference>
<keyword evidence="2" id="KW-0808">Transferase</keyword>
<dbReference type="InterPro" id="IPR002588">
    <property type="entry name" value="Alphavirus-like_MT_dom"/>
</dbReference>
<dbReference type="GO" id="GO:0003968">
    <property type="term" value="F:RNA-directed RNA polymerase activity"/>
    <property type="evidence" value="ECO:0007669"/>
    <property type="project" value="UniProtKB-KW"/>
</dbReference>
<evidence type="ECO:0000256" key="6">
    <source>
        <dbReference type="ARBA" id="ARBA00022840"/>
    </source>
</evidence>
<dbReference type="InterPro" id="IPR027417">
    <property type="entry name" value="P-loop_NTPase"/>
</dbReference>
<dbReference type="GO" id="GO:0006396">
    <property type="term" value="P:RNA processing"/>
    <property type="evidence" value="ECO:0007669"/>
    <property type="project" value="InterPro"/>
</dbReference>
<dbReference type="GO" id="GO:0016556">
    <property type="term" value="P:mRNA modification"/>
    <property type="evidence" value="ECO:0007669"/>
    <property type="project" value="InterPro"/>
</dbReference>
<feature type="domain" description="(+)RNA virus helicase C-terminal" evidence="11">
    <location>
        <begin position="981"/>
        <end position="1201"/>
    </location>
</feature>
<dbReference type="InterPro" id="IPR007094">
    <property type="entry name" value="RNA-dir_pol_PSvirus"/>
</dbReference>
<evidence type="ECO:0000256" key="1">
    <source>
        <dbReference type="ARBA" id="ARBA00022484"/>
    </source>
</evidence>
<evidence type="ECO:0000256" key="7">
    <source>
        <dbReference type="ARBA" id="ARBA00022953"/>
    </source>
</evidence>
<dbReference type="GO" id="GO:0005524">
    <property type="term" value="F:ATP binding"/>
    <property type="evidence" value="ECO:0007669"/>
    <property type="project" value="UniProtKB-KW"/>
</dbReference>
<dbReference type="InterPro" id="IPR043181">
    <property type="entry name" value="TYMV_endopept_dom"/>
</dbReference>
<evidence type="ECO:0000256" key="3">
    <source>
        <dbReference type="ARBA" id="ARBA00022695"/>
    </source>
</evidence>
<dbReference type="EMBL" id="OX380457">
    <property type="protein sequence ID" value="CAI5383964.1"/>
    <property type="molecule type" value="Genomic_RNA"/>
</dbReference>
<proteinExistence type="predicted"/>
<keyword evidence="6" id="KW-0067">ATP-binding</keyword>
<keyword evidence="7" id="KW-0693">Viral RNA replication</keyword>
<feature type="domain" description="RdRp catalytic" evidence="10">
    <location>
        <begin position="1581"/>
        <end position="1690"/>
    </location>
</feature>
<dbReference type="SUPFAM" id="SSF52540">
    <property type="entry name" value="P-loop containing nucleoside triphosphate hydrolases"/>
    <property type="match status" value="1"/>
</dbReference>
<evidence type="ECO:0000259" key="12">
    <source>
        <dbReference type="PROSITE" id="PS51743"/>
    </source>
</evidence>
<dbReference type="Pfam" id="PF01660">
    <property type="entry name" value="Vmethyltransf"/>
    <property type="match status" value="1"/>
</dbReference>
<dbReference type="SUPFAM" id="SSF56672">
    <property type="entry name" value="DNA/RNA polymerases"/>
    <property type="match status" value="1"/>
</dbReference>
<dbReference type="Gene3D" id="3.40.50.300">
    <property type="entry name" value="P-loop containing nucleotide triphosphate hydrolases"/>
    <property type="match status" value="1"/>
</dbReference>
<feature type="transmembrane region" description="Helical" evidence="9">
    <location>
        <begin position="476"/>
        <end position="498"/>
    </location>
</feature>
<gene>
    <name evidence="13" type="primary">replication polyprotein</name>
</gene>
<feature type="transmembrane region" description="Helical" evidence="9">
    <location>
        <begin position="510"/>
        <end position="533"/>
    </location>
</feature>
<feature type="transmembrane region" description="Helical" evidence="9">
    <location>
        <begin position="542"/>
        <end position="570"/>
    </location>
</feature>
<dbReference type="Pfam" id="PF01443">
    <property type="entry name" value="Viral_helicase1"/>
    <property type="match status" value="1"/>
</dbReference>
<feature type="region of interest" description="Disordered" evidence="8">
    <location>
        <begin position="651"/>
        <end position="757"/>
    </location>
</feature>
<dbReference type="PROSITE" id="PS51657">
    <property type="entry name" value="PSRV_HELICASE"/>
    <property type="match status" value="1"/>
</dbReference>
<evidence type="ECO:0000259" key="10">
    <source>
        <dbReference type="PROSITE" id="PS50507"/>
    </source>
</evidence>
<evidence type="ECO:0000256" key="4">
    <source>
        <dbReference type="ARBA" id="ARBA00022741"/>
    </source>
</evidence>
<feature type="compositionally biased region" description="Polar residues" evidence="8">
    <location>
        <begin position="678"/>
        <end position="688"/>
    </location>
</feature>